<dbReference type="SMR" id="A0A3R5Q1Y8"/>
<dbReference type="AlphaFoldDB" id="A0A3R5Q1Y8"/>
<name>A0A3R5Q1Y8_MYTGA</name>
<reference evidence="1 2" key="1">
    <citation type="journal article" date="2016" name="PLoS ONE">
        <title>A First Insight into the Genome of the Filter-Feeder Mussel Mytilus galloprovincialis.</title>
        <authorList>
            <person name="Murgarella M."/>
            <person name="Puiu D."/>
            <person name="Novoa B."/>
            <person name="Figueras A."/>
            <person name="Posada D."/>
            <person name="Canchaya C."/>
        </authorList>
    </citation>
    <scope>NUCLEOTIDE SEQUENCE [LARGE SCALE GENOMIC DNA]</scope>
    <source>
        <tissue evidence="1">Muscle</tissue>
    </source>
</reference>
<gene>
    <name evidence="1" type="ORF">AM593_00534</name>
</gene>
<accession>A0A3R5Q1Y8</accession>
<evidence type="ECO:0000313" key="2">
    <source>
        <dbReference type="Proteomes" id="UP000266721"/>
    </source>
</evidence>
<protein>
    <submittedName>
        <fullName evidence="1">Uncharacterized protein</fullName>
    </submittedName>
</protein>
<dbReference type="Proteomes" id="UP000266721">
    <property type="component" value="Unassembled WGS sequence"/>
</dbReference>
<organism evidence="1 2">
    <name type="scientific">Mytilus galloprovincialis</name>
    <name type="common">Mediterranean mussel</name>
    <dbReference type="NCBI Taxonomy" id="29158"/>
    <lineage>
        <taxon>Eukaryota</taxon>
        <taxon>Metazoa</taxon>
        <taxon>Spiralia</taxon>
        <taxon>Lophotrochozoa</taxon>
        <taxon>Mollusca</taxon>
        <taxon>Bivalvia</taxon>
        <taxon>Autobranchia</taxon>
        <taxon>Pteriomorphia</taxon>
        <taxon>Mytilida</taxon>
        <taxon>Mytiloidea</taxon>
        <taxon>Mytilidae</taxon>
        <taxon>Mytilinae</taxon>
        <taxon>Mytilus</taxon>
    </lineage>
</organism>
<keyword evidence="2" id="KW-1185">Reference proteome</keyword>
<sequence>MRRLKRKRRKMRARGNSYQDKLLMRWLNKTKVIINELRKEWPFEILLVKRTNFKPNLGPLTCSGKQRLNDASE</sequence>
<proteinExistence type="predicted"/>
<dbReference type="EMBL" id="KV605553">
    <property type="protein sequence ID" value="OPL20542.1"/>
    <property type="molecule type" value="Genomic_DNA"/>
</dbReference>
<evidence type="ECO:0000313" key="1">
    <source>
        <dbReference type="EMBL" id="OPL20542.1"/>
    </source>
</evidence>
<feature type="non-terminal residue" evidence="1">
    <location>
        <position position="1"/>
    </location>
</feature>